<organism evidence="4 5">
    <name type="scientific">Glutamicibacter uratoxydans</name>
    <name type="common">Arthrobacter uratoxydans</name>
    <dbReference type="NCBI Taxonomy" id="43667"/>
    <lineage>
        <taxon>Bacteria</taxon>
        <taxon>Bacillati</taxon>
        <taxon>Actinomycetota</taxon>
        <taxon>Actinomycetes</taxon>
        <taxon>Micrococcales</taxon>
        <taxon>Micrococcaceae</taxon>
        <taxon>Glutamicibacter</taxon>
    </lineage>
</organism>
<dbReference type="Gene3D" id="6.10.250.2410">
    <property type="match status" value="1"/>
</dbReference>
<keyword evidence="5" id="KW-1185">Reference proteome</keyword>
<dbReference type="OrthoDB" id="9811016at2"/>
<dbReference type="AlphaFoldDB" id="A0A4Y4DNQ9"/>
<evidence type="ECO:0000256" key="2">
    <source>
        <dbReference type="ARBA" id="ARBA00044777"/>
    </source>
</evidence>
<evidence type="ECO:0000313" key="5">
    <source>
        <dbReference type="Proteomes" id="UP000316612"/>
    </source>
</evidence>
<reference evidence="4 5" key="1">
    <citation type="submission" date="2019-06" db="EMBL/GenBank/DDBJ databases">
        <title>Whole genome shotgun sequence of Glutamicibacter uratoxydans NBRC 15515.</title>
        <authorList>
            <person name="Hosoyama A."/>
            <person name="Uohara A."/>
            <person name="Ohji S."/>
            <person name="Ichikawa N."/>
        </authorList>
    </citation>
    <scope>NUCLEOTIDE SEQUENCE [LARGE SCALE GENOMIC DNA]</scope>
    <source>
        <strain evidence="4 5">NBRC 15515</strain>
    </source>
</reference>
<feature type="region of interest" description="Disordered" evidence="3">
    <location>
        <begin position="1"/>
        <end position="28"/>
    </location>
</feature>
<dbReference type="PANTHER" id="PTHR33969">
    <property type="entry name" value="SEGREGATION AND CONDENSATION PROTEIN A"/>
    <property type="match status" value="1"/>
</dbReference>
<dbReference type="Pfam" id="PF02616">
    <property type="entry name" value="SMC_ScpA"/>
    <property type="match status" value="1"/>
</dbReference>
<evidence type="ECO:0000256" key="1">
    <source>
        <dbReference type="ARBA" id="ARBA00022829"/>
    </source>
</evidence>
<dbReference type="EMBL" id="BJNY01000014">
    <property type="protein sequence ID" value="GED06949.1"/>
    <property type="molecule type" value="Genomic_DNA"/>
</dbReference>
<evidence type="ECO:0000256" key="3">
    <source>
        <dbReference type="SAM" id="MobiDB-lite"/>
    </source>
</evidence>
<accession>A0A4Y4DNQ9</accession>
<dbReference type="PANTHER" id="PTHR33969:SF2">
    <property type="entry name" value="SEGREGATION AND CONDENSATION PROTEIN A"/>
    <property type="match status" value="1"/>
</dbReference>
<evidence type="ECO:0000313" key="4">
    <source>
        <dbReference type="EMBL" id="GED06949.1"/>
    </source>
</evidence>
<comment type="caution">
    <text evidence="4">The sequence shown here is derived from an EMBL/GenBank/DDBJ whole genome shotgun (WGS) entry which is preliminary data.</text>
</comment>
<dbReference type="Proteomes" id="UP000316612">
    <property type="component" value="Unassembled WGS sequence"/>
</dbReference>
<dbReference type="InterPro" id="IPR003768">
    <property type="entry name" value="ScpA"/>
</dbReference>
<keyword evidence="1" id="KW-0159">Chromosome partition</keyword>
<name>A0A4Y4DNQ9_GLUUR</name>
<sequence length="306" mass="33499">MSAVLREEPSVQTAADSPATDPESGAEESAGGFRLALDNFNGPFDVLLHLITKRELDITEVALAEVTDEFIAYLRELQARSLYEGDDGMKVLDETTEFLVVASTLLDLKAARLLPRGEMADEEDFELLEARDLLFARLLQYKAFKTAAEFLGGRYESEGARKPREVALEPQFAALLPELVFNISAQRFAQIAAAALEPKPEPQTEVGLGHLHGANVTIAAEAEAIAGMLREHGAMDFTALVADAQLHLVVVVRFLALLEMFRQKVIVFEQQHPLGDLQISLAGESDFDAEAVQDDYDASEGEGDHE</sequence>
<proteinExistence type="predicted"/>
<protein>
    <recommendedName>
        <fullName evidence="2">Segregation and condensation protein A</fullName>
    </recommendedName>
</protein>
<gene>
    <name evidence="4" type="ORF">AUR04nite_24810</name>
</gene>
<dbReference type="RefSeq" id="WP_141365528.1">
    <property type="nucleotide sequence ID" value="NZ_BAAAJL010000007.1"/>
</dbReference>
<dbReference type="GO" id="GO:0007059">
    <property type="term" value="P:chromosome segregation"/>
    <property type="evidence" value="ECO:0007669"/>
    <property type="project" value="UniProtKB-KW"/>
</dbReference>